<dbReference type="FunFam" id="1.10.10.10:FF:000018">
    <property type="entry name" value="DNA-binding response regulator ResD"/>
    <property type="match status" value="1"/>
</dbReference>
<evidence type="ECO:0000256" key="6">
    <source>
        <dbReference type="ARBA" id="ARBA00023163"/>
    </source>
</evidence>
<dbReference type="SMART" id="SM00862">
    <property type="entry name" value="Trans_reg_C"/>
    <property type="match status" value="1"/>
</dbReference>
<evidence type="ECO:0000313" key="12">
    <source>
        <dbReference type="Proteomes" id="UP000005990"/>
    </source>
</evidence>
<dbReference type="PANTHER" id="PTHR48111">
    <property type="entry name" value="REGULATOR OF RPOS"/>
    <property type="match status" value="1"/>
</dbReference>
<keyword evidence="4 8" id="KW-0238">DNA-binding</keyword>
<dbReference type="CDD" id="cd17574">
    <property type="entry name" value="REC_OmpR"/>
    <property type="match status" value="1"/>
</dbReference>
<reference evidence="11 12" key="1">
    <citation type="submission" date="2010-10" db="EMBL/GenBank/DDBJ databases">
        <authorList>
            <person name="Durkin A.S."/>
            <person name="Madupu R."/>
            <person name="Torralba M."/>
            <person name="Gillis M."/>
            <person name="Methe B."/>
            <person name="Sutton G."/>
            <person name="Nelson K.E."/>
        </authorList>
    </citation>
    <scope>NUCLEOTIDE SEQUENCE [LARGE SCALE GENOMIC DNA]</scope>
    <source>
        <strain evidence="11 12">ACS-139-V-Col8</strain>
    </source>
</reference>
<dbReference type="InterPro" id="IPR036388">
    <property type="entry name" value="WH-like_DNA-bd_sf"/>
</dbReference>
<dbReference type="CDD" id="cd00383">
    <property type="entry name" value="trans_reg_C"/>
    <property type="match status" value="1"/>
</dbReference>
<feature type="domain" description="OmpR/PhoB-type" evidence="10">
    <location>
        <begin position="123"/>
        <end position="222"/>
    </location>
</feature>
<evidence type="ECO:0000256" key="3">
    <source>
        <dbReference type="ARBA" id="ARBA00023015"/>
    </source>
</evidence>
<evidence type="ECO:0000313" key="11">
    <source>
        <dbReference type="EMBL" id="EFR30546.1"/>
    </source>
</evidence>
<dbReference type="GO" id="GO:0006355">
    <property type="term" value="P:regulation of DNA-templated transcription"/>
    <property type="evidence" value="ECO:0007669"/>
    <property type="project" value="InterPro"/>
</dbReference>
<evidence type="ECO:0000256" key="4">
    <source>
        <dbReference type="ARBA" id="ARBA00023125"/>
    </source>
</evidence>
<dbReference type="Gene3D" id="3.40.50.2300">
    <property type="match status" value="1"/>
</dbReference>
<dbReference type="EMBL" id="AENN01000018">
    <property type="protein sequence ID" value="EFR30546.1"/>
    <property type="molecule type" value="Genomic_DNA"/>
</dbReference>
<keyword evidence="5" id="KW-0010">Activator</keyword>
<dbReference type="GO" id="GO:0032993">
    <property type="term" value="C:protein-DNA complex"/>
    <property type="evidence" value="ECO:0007669"/>
    <property type="project" value="TreeGrafter"/>
</dbReference>
<evidence type="ECO:0000259" key="9">
    <source>
        <dbReference type="PROSITE" id="PS50110"/>
    </source>
</evidence>
<dbReference type="InterPro" id="IPR001867">
    <property type="entry name" value="OmpR/PhoB-type_DNA-bd"/>
</dbReference>
<dbReference type="SUPFAM" id="SSF52172">
    <property type="entry name" value="CheY-like"/>
    <property type="match status" value="1"/>
</dbReference>
<dbReference type="FunFam" id="3.40.50.2300:FF:000001">
    <property type="entry name" value="DNA-binding response regulator PhoB"/>
    <property type="match status" value="1"/>
</dbReference>
<keyword evidence="1 7" id="KW-0597">Phosphoprotein</keyword>
<evidence type="ECO:0000259" key="10">
    <source>
        <dbReference type="PROSITE" id="PS51755"/>
    </source>
</evidence>
<dbReference type="Pfam" id="PF00486">
    <property type="entry name" value="Trans_reg_C"/>
    <property type="match status" value="1"/>
</dbReference>
<dbReference type="SMART" id="SM00448">
    <property type="entry name" value="REC"/>
    <property type="match status" value="1"/>
</dbReference>
<dbReference type="InterPro" id="IPR001789">
    <property type="entry name" value="Sig_transdc_resp-reg_receiver"/>
</dbReference>
<accession>E4KR84</accession>
<dbReference type="Pfam" id="PF00072">
    <property type="entry name" value="Response_reg"/>
    <property type="match status" value="1"/>
</dbReference>
<name>E4KR84_9LACT</name>
<evidence type="ECO:0000256" key="2">
    <source>
        <dbReference type="ARBA" id="ARBA00023012"/>
    </source>
</evidence>
<keyword evidence="3" id="KW-0805">Transcription regulation</keyword>
<dbReference type="GO" id="GO:0000976">
    <property type="term" value="F:transcription cis-regulatory region binding"/>
    <property type="evidence" value="ECO:0007669"/>
    <property type="project" value="TreeGrafter"/>
</dbReference>
<dbReference type="Proteomes" id="UP000005990">
    <property type="component" value="Unassembled WGS sequence"/>
</dbReference>
<gene>
    <name evidence="11" type="ORF">HMPREF9257_0383</name>
</gene>
<feature type="modified residue" description="4-aspartylphosphate" evidence="7">
    <location>
        <position position="51"/>
    </location>
</feature>
<dbReference type="OrthoDB" id="1655504at2"/>
<dbReference type="PROSITE" id="PS50110">
    <property type="entry name" value="RESPONSE_REGULATORY"/>
    <property type="match status" value="1"/>
</dbReference>
<dbReference type="GO" id="GO:0005829">
    <property type="term" value="C:cytosol"/>
    <property type="evidence" value="ECO:0007669"/>
    <property type="project" value="TreeGrafter"/>
</dbReference>
<dbReference type="STRING" id="908337.HMPREF9257_0383"/>
<feature type="domain" description="Response regulatory" evidence="9">
    <location>
        <begin position="3"/>
        <end position="115"/>
    </location>
</feature>
<evidence type="ECO:0000256" key="1">
    <source>
        <dbReference type="ARBA" id="ARBA00022553"/>
    </source>
</evidence>
<dbReference type="AlphaFoldDB" id="E4KR84"/>
<keyword evidence="6" id="KW-0804">Transcription</keyword>
<evidence type="ECO:0000256" key="5">
    <source>
        <dbReference type="ARBA" id="ARBA00023159"/>
    </source>
</evidence>
<keyword evidence="2" id="KW-0902">Two-component regulatory system</keyword>
<dbReference type="Gene3D" id="1.10.10.10">
    <property type="entry name" value="Winged helix-like DNA-binding domain superfamily/Winged helix DNA-binding domain"/>
    <property type="match status" value="1"/>
</dbReference>
<dbReference type="InterPro" id="IPR011006">
    <property type="entry name" value="CheY-like_superfamily"/>
</dbReference>
<proteinExistence type="predicted"/>
<evidence type="ECO:0000256" key="7">
    <source>
        <dbReference type="PROSITE-ProRule" id="PRU00169"/>
    </source>
</evidence>
<organism evidence="11 12">
    <name type="scientific">Eremococcus coleocola ACS-139-V-Col8</name>
    <dbReference type="NCBI Taxonomy" id="908337"/>
    <lineage>
        <taxon>Bacteria</taxon>
        <taxon>Bacillati</taxon>
        <taxon>Bacillota</taxon>
        <taxon>Bacilli</taxon>
        <taxon>Lactobacillales</taxon>
        <taxon>Aerococcaceae</taxon>
        <taxon>Eremococcus</taxon>
    </lineage>
</organism>
<protein>
    <submittedName>
        <fullName evidence="11">Response regulator receiver domain protein</fullName>
    </submittedName>
</protein>
<dbReference type="InterPro" id="IPR039420">
    <property type="entry name" value="WalR-like"/>
</dbReference>
<dbReference type="GO" id="GO:0000156">
    <property type="term" value="F:phosphorelay response regulator activity"/>
    <property type="evidence" value="ECO:0007669"/>
    <property type="project" value="TreeGrafter"/>
</dbReference>
<comment type="caution">
    <text evidence="11">The sequence shown here is derived from an EMBL/GenBank/DDBJ whole genome shotgun (WGS) entry which is preliminary data.</text>
</comment>
<feature type="DNA-binding region" description="OmpR/PhoB-type" evidence="8">
    <location>
        <begin position="123"/>
        <end position="222"/>
    </location>
</feature>
<dbReference type="PROSITE" id="PS51755">
    <property type="entry name" value="OMPR_PHOB"/>
    <property type="match status" value="1"/>
</dbReference>
<dbReference type="PANTHER" id="PTHR48111:SF2">
    <property type="entry name" value="RESPONSE REGULATOR SAER"/>
    <property type="match status" value="1"/>
</dbReference>
<dbReference type="RefSeq" id="WP_006419069.1">
    <property type="nucleotide sequence ID" value="NZ_AENN01000018.1"/>
</dbReference>
<evidence type="ECO:0000256" key="8">
    <source>
        <dbReference type="PROSITE-ProRule" id="PRU01091"/>
    </source>
</evidence>
<sequence>MPTILVVEDNDDINELLKTILVSHYQVIQAYSGTEGLAYFHNQAPDLVLLDIMLPGKDGGQVLAEIRQSSNIPVIMLTAISDKKTVTQYLLNGADDYISKPFDEAEVLARIQVCLRNRQAPVQSQLSFCDLELDEETYQLLCCGQAVQLRLKEYDILKLLFNHPQQVFTKEQLYASIWGQDYLPGDNTLNTHLSNIRKKIKKISPNHDYIETMWGLGIRLKGKE</sequence>
<dbReference type="eggNOG" id="COG0745">
    <property type="taxonomic scope" value="Bacteria"/>
</dbReference>
<keyword evidence="12" id="KW-1185">Reference proteome</keyword>